<protein>
    <submittedName>
        <fullName evidence="3">Gfo/Idh/MocA family oxidoreductase</fullName>
    </submittedName>
</protein>
<dbReference type="Proteomes" id="UP000332515">
    <property type="component" value="Unassembled WGS sequence"/>
</dbReference>
<sequence>MKNLNVALAGYGWWGRKMATLITGRATRLRIAVVVEPGDEARRAAEEAGHAAVADLAEALARPDVDAVILATPHVFHAEQIRLAAAAGKHIFCEKPLALTEVDAVAAVRLCAERGLVLGIGHERRFEPPMAALLEACRAGDLGRIVQIEANFSHDKFVHLAAGNWRLDPAHAPLAGMTATGIHLTDLAIAILGRPVSVSAYCDRLVSTIPQGDTLGALVTFEGGGNAYISASLGVPFVSRFAVYGSKGWREIRDKSHVENPTGWLVLASDAATGLTNIEEAPAAEAVLDNLEAFARAALGEAAYPIATADMVANTALLEKMGAAVASGGAVRF</sequence>
<dbReference type="InterPro" id="IPR055170">
    <property type="entry name" value="GFO_IDH_MocA-like_dom"/>
</dbReference>
<dbReference type="Gene3D" id="3.30.360.10">
    <property type="entry name" value="Dihydrodipicolinate Reductase, domain 2"/>
    <property type="match status" value="1"/>
</dbReference>
<name>A0A6A7YBI7_9HYPH</name>
<dbReference type="EMBL" id="VWNA01000002">
    <property type="protein sequence ID" value="MQT14779.1"/>
    <property type="molecule type" value="Genomic_DNA"/>
</dbReference>
<proteinExistence type="predicted"/>
<dbReference type="SUPFAM" id="SSF55347">
    <property type="entry name" value="Glyceraldehyde-3-phosphate dehydrogenase-like, C-terminal domain"/>
    <property type="match status" value="1"/>
</dbReference>
<evidence type="ECO:0000313" key="3">
    <source>
        <dbReference type="EMBL" id="MQT14779.1"/>
    </source>
</evidence>
<evidence type="ECO:0000259" key="1">
    <source>
        <dbReference type="Pfam" id="PF01408"/>
    </source>
</evidence>
<evidence type="ECO:0000313" key="4">
    <source>
        <dbReference type="Proteomes" id="UP000332515"/>
    </source>
</evidence>
<dbReference type="Pfam" id="PF01408">
    <property type="entry name" value="GFO_IDH_MocA"/>
    <property type="match status" value="1"/>
</dbReference>
<dbReference type="Pfam" id="PF22725">
    <property type="entry name" value="GFO_IDH_MocA_C3"/>
    <property type="match status" value="1"/>
</dbReference>
<dbReference type="PANTHER" id="PTHR43377">
    <property type="entry name" value="BILIVERDIN REDUCTASE A"/>
    <property type="match status" value="1"/>
</dbReference>
<dbReference type="RefSeq" id="WP_153488031.1">
    <property type="nucleotide sequence ID" value="NZ_VWNA01000002.1"/>
</dbReference>
<keyword evidence="4" id="KW-1185">Reference proteome</keyword>
<comment type="caution">
    <text evidence="3">The sequence shown here is derived from an EMBL/GenBank/DDBJ whole genome shotgun (WGS) entry which is preliminary data.</text>
</comment>
<gene>
    <name evidence="3" type="ORF">F0357_19385</name>
</gene>
<accession>A0A6A7YBI7</accession>
<feature type="domain" description="GFO/IDH/MocA-like oxidoreductase" evidence="2">
    <location>
        <begin position="132"/>
        <end position="249"/>
    </location>
</feature>
<dbReference type="Gene3D" id="3.40.50.720">
    <property type="entry name" value="NAD(P)-binding Rossmann-like Domain"/>
    <property type="match status" value="1"/>
</dbReference>
<dbReference type="InterPro" id="IPR036291">
    <property type="entry name" value="NAD(P)-bd_dom_sf"/>
</dbReference>
<reference evidence="3 4" key="1">
    <citation type="submission" date="2019-09" db="EMBL/GenBank/DDBJ databases">
        <title>Segnochrobactrum spirostomi gen. nov., sp. nov., isolated from the ciliate Spirostomum cf. yagiui and description of a novel family, Segnochrobactraceae fam. nov. within the order Rhizobiales of the class Alphaproteobacteria.</title>
        <authorList>
            <person name="Akter S."/>
            <person name="Shazib S.U.A."/>
            <person name="Shin M.K."/>
        </authorList>
    </citation>
    <scope>NUCLEOTIDE SEQUENCE [LARGE SCALE GENOMIC DNA]</scope>
    <source>
        <strain evidence="3 4">Sp-1</strain>
    </source>
</reference>
<dbReference type="InterPro" id="IPR000683">
    <property type="entry name" value="Gfo/Idh/MocA-like_OxRdtase_N"/>
</dbReference>
<dbReference type="AlphaFoldDB" id="A0A6A7YBI7"/>
<organism evidence="3 4">
    <name type="scientific">Segnochrobactrum spirostomi</name>
    <dbReference type="NCBI Taxonomy" id="2608987"/>
    <lineage>
        <taxon>Bacteria</taxon>
        <taxon>Pseudomonadati</taxon>
        <taxon>Pseudomonadota</taxon>
        <taxon>Alphaproteobacteria</taxon>
        <taxon>Hyphomicrobiales</taxon>
        <taxon>Segnochrobactraceae</taxon>
        <taxon>Segnochrobactrum</taxon>
    </lineage>
</organism>
<dbReference type="PANTHER" id="PTHR43377:SF1">
    <property type="entry name" value="BILIVERDIN REDUCTASE A"/>
    <property type="match status" value="1"/>
</dbReference>
<evidence type="ECO:0000259" key="2">
    <source>
        <dbReference type="Pfam" id="PF22725"/>
    </source>
</evidence>
<dbReference type="SUPFAM" id="SSF51735">
    <property type="entry name" value="NAD(P)-binding Rossmann-fold domains"/>
    <property type="match status" value="1"/>
</dbReference>
<dbReference type="InterPro" id="IPR051450">
    <property type="entry name" value="Gfo/Idh/MocA_Oxidoreductases"/>
</dbReference>
<dbReference type="GO" id="GO:0000166">
    <property type="term" value="F:nucleotide binding"/>
    <property type="evidence" value="ECO:0007669"/>
    <property type="project" value="InterPro"/>
</dbReference>
<feature type="domain" description="Gfo/Idh/MocA-like oxidoreductase N-terminal" evidence="1">
    <location>
        <begin position="4"/>
        <end position="122"/>
    </location>
</feature>